<organism evidence="2">
    <name type="scientific">Panstrongylus lignarius</name>
    <dbReference type="NCBI Taxonomy" id="156445"/>
    <lineage>
        <taxon>Eukaryota</taxon>
        <taxon>Metazoa</taxon>
        <taxon>Ecdysozoa</taxon>
        <taxon>Arthropoda</taxon>
        <taxon>Hexapoda</taxon>
        <taxon>Insecta</taxon>
        <taxon>Pterygota</taxon>
        <taxon>Neoptera</taxon>
        <taxon>Paraneoptera</taxon>
        <taxon>Hemiptera</taxon>
        <taxon>Heteroptera</taxon>
        <taxon>Panheteroptera</taxon>
        <taxon>Cimicomorpha</taxon>
        <taxon>Reduviidae</taxon>
        <taxon>Triatominae</taxon>
        <taxon>Panstrongylus</taxon>
    </lineage>
</organism>
<keyword evidence="1" id="KW-0732">Signal</keyword>
<dbReference type="EMBL" id="GFTR01001693">
    <property type="protein sequence ID" value="JAW14733.1"/>
    <property type="molecule type" value="Transcribed_RNA"/>
</dbReference>
<dbReference type="AlphaFoldDB" id="A0A224Y258"/>
<reference evidence="2" key="1">
    <citation type="journal article" date="2018" name="PLoS Negl. Trop. Dis.">
        <title>An insight into the salivary gland and fat body transcriptome of Panstrongylus lignarius (Hemiptera: Heteroptera), the main vector of Chagas disease in Peru.</title>
        <authorList>
            <person name="Nevoa J.C."/>
            <person name="Mendes M.T."/>
            <person name="da Silva M.V."/>
            <person name="Soares S.C."/>
            <person name="Oliveira C.J.F."/>
            <person name="Ribeiro J.M.C."/>
        </authorList>
    </citation>
    <scope>NUCLEOTIDE SEQUENCE</scope>
</reference>
<evidence type="ECO:0008006" key="3">
    <source>
        <dbReference type="Google" id="ProtNLM"/>
    </source>
</evidence>
<name>A0A224Y258_9HEMI</name>
<evidence type="ECO:0000313" key="2">
    <source>
        <dbReference type="EMBL" id="JAW14733.1"/>
    </source>
</evidence>
<sequence>MTIVVCILLLCPVHDFRNTSSAKKMRWVQNKQKKTQNLKPKTNKKKRIRLISQNDVDSLYFNDICSRLQPTSLQLPDFTRFMNALYRGLVSLHAVTFSQSCSSAQ</sequence>
<evidence type="ECO:0000256" key="1">
    <source>
        <dbReference type="SAM" id="SignalP"/>
    </source>
</evidence>
<protein>
    <recommendedName>
        <fullName evidence="3">Secreted protein</fullName>
    </recommendedName>
</protein>
<feature type="chain" id="PRO_5012352667" description="Secreted protein" evidence="1">
    <location>
        <begin position="16"/>
        <end position="105"/>
    </location>
</feature>
<feature type="signal peptide" evidence="1">
    <location>
        <begin position="1"/>
        <end position="15"/>
    </location>
</feature>
<accession>A0A224Y258</accession>
<proteinExistence type="predicted"/>